<dbReference type="CDD" id="cd03785">
    <property type="entry name" value="GT28_MurG"/>
    <property type="match status" value="1"/>
</dbReference>
<evidence type="ECO:0000256" key="9">
    <source>
        <dbReference type="ARBA" id="ARBA00023316"/>
    </source>
</evidence>
<comment type="catalytic activity">
    <reaction evidence="10">
        <text>di-trans,octa-cis-undecaprenyl diphospho-N-acetyl-alpha-D-muramoyl-L-alanyl-D-glutamyl-meso-2,6-diaminopimeloyl-D-alanyl-D-alanine + UDP-N-acetyl-alpha-D-glucosamine = di-trans,octa-cis-undecaprenyl diphospho-[N-acetyl-alpha-D-glucosaminyl-(1-&gt;4)]-N-acetyl-alpha-D-muramoyl-L-alanyl-D-glutamyl-meso-2,6-diaminopimeloyl-D-alanyl-D-alanine + UDP + H(+)</text>
        <dbReference type="Rhea" id="RHEA:31227"/>
        <dbReference type="ChEBI" id="CHEBI:15378"/>
        <dbReference type="ChEBI" id="CHEBI:57705"/>
        <dbReference type="ChEBI" id="CHEBI:58223"/>
        <dbReference type="ChEBI" id="CHEBI:61387"/>
        <dbReference type="ChEBI" id="CHEBI:61388"/>
        <dbReference type="EC" id="2.4.1.227"/>
    </reaction>
</comment>
<keyword evidence="3 10" id="KW-0328">Glycosyltransferase</keyword>
<feature type="binding site" evidence="10">
    <location>
        <position position="275"/>
    </location>
    <ligand>
        <name>UDP-N-acetyl-alpha-D-glucosamine</name>
        <dbReference type="ChEBI" id="CHEBI:57705"/>
    </ligand>
</feature>
<dbReference type="GO" id="GO:0008360">
    <property type="term" value="P:regulation of cell shape"/>
    <property type="evidence" value="ECO:0007669"/>
    <property type="project" value="UniProtKB-KW"/>
</dbReference>
<comment type="caution">
    <text evidence="13">The sequence shown here is derived from an EMBL/GenBank/DDBJ whole genome shotgun (WGS) entry which is preliminary data.</text>
</comment>
<dbReference type="EC" id="2.4.1.227" evidence="10"/>
<dbReference type="OrthoDB" id="9808936at2"/>
<reference evidence="14" key="1">
    <citation type="submission" date="2017-05" db="EMBL/GenBank/DDBJ databases">
        <title>Complete and WGS of Bordetella genogroups.</title>
        <authorList>
            <person name="Spilker T."/>
            <person name="Lipuma J."/>
        </authorList>
    </citation>
    <scope>NUCLEOTIDE SEQUENCE [LARGE SCALE GENOMIC DNA]</scope>
    <source>
        <strain evidence="14">AU16122</strain>
    </source>
</reference>
<dbReference type="InterPro" id="IPR007235">
    <property type="entry name" value="Glyco_trans_28_C"/>
</dbReference>
<dbReference type="GO" id="GO:0005975">
    <property type="term" value="P:carbohydrate metabolic process"/>
    <property type="evidence" value="ECO:0007669"/>
    <property type="project" value="InterPro"/>
</dbReference>
<evidence type="ECO:0000256" key="1">
    <source>
        <dbReference type="ARBA" id="ARBA00022475"/>
    </source>
</evidence>
<dbReference type="Gene3D" id="3.40.50.2000">
    <property type="entry name" value="Glycogen Phosphorylase B"/>
    <property type="match status" value="2"/>
</dbReference>
<keyword evidence="8 10" id="KW-0131">Cell cycle</keyword>
<evidence type="ECO:0000256" key="4">
    <source>
        <dbReference type="ARBA" id="ARBA00022679"/>
    </source>
</evidence>
<feature type="binding site" evidence="10">
    <location>
        <position position="157"/>
    </location>
    <ligand>
        <name>UDP-N-acetyl-alpha-D-glucosamine</name>
        <dbReference type="ChEBI" id="CHEBI:57705"/>
    </ligand>
</feature>
<proteinExistence type="inferred from homology"/>
<dbReference type="GO" id="GO:0071555">
    <property type="term" value="P:cell wall organization"/>
    <property type="evidence" value="ECO:0007669"/>
    <property type="project" value="UniProtKB-KW"/>
</dbReference>
<comment type="subcellular location">
    <subcellularLocation>
        <location evidence="10">Cell membrane</location>
        <topology evidence="10">Peripheral membrane protein</topology>
        <orientation evidence="10">Cytoplasmic side</orientation>
    </subcellularLocation>
</comment>
<dbReference type="Proteomes" id="UP000216020">
    <property type="component" value="Unassembled WGS sequence"/>
</dbReference>
<evidence type="ECO:0000256" key="2">
    <source>
        <dbReference type="ARBA" id="ARBA00022618"/>
    </source>
</evidence>
<keyword evidence="2 10" id="KW-0132">Cell division</keyword>
<comment type="pathway">
    <text evidence="10">Cell wall biogenesis; peptidoglycan biosynthesis.</text>
</comment>
<dbReference type="SUPFAM" id="SSF53756">
    <property type="entry name" value="UDP-Glycosyltransferase/glycogen phosphorylase"/>
    <property type="match status" value="1"/>
</dbReference>
<evidence type="ECO:0000259" key="12">
    <source>
        <dbReference type="Pfam" id="PF04101"/>
    </source>
</evidence>
<dbReference type="PANTHER" id="PTHR21015:SF22">
    <property type="entry name" value="GLYCOSYLTRANSFERASE"/>
    <property type="match status" value="1"/>
</dbReference>
<evidence type="ECO:0000256" key="7">
    <source>
        <dbReference type="ARBA" id="ARBA00023136"/>
    </source>
</evidence>
<evidence type="ECO:0000256" key="8">
    <source>
        <dbReference type="ARBA" id="ARBA00023306"/>
    </source>
</evidence>
<dbReference type="NCBIfam" id="TIGR01133">
    <property type="entry name" value="murG"/>
    <property type="match status" value="1"/>
</dbReference>
<name>A0A261SLX2_9BORD</name>
<dbReference type="GO" id="GO:0051991">
    <property type="term" value="F:UDP-N-acetyl-D-glucosamine:N-acetylmuramoyl-L-alanyl-D-glutamyl-meso-2,6-diaminopimelyl-D-alanyl-D-alanine-diphosphoundecaprenol 4-beta-N-acetylglucosaminlytransferase activity"/>
    <property type="evidence" value="ECO:0007669"/>
    <property type="project" value="RHEA"/>
</dbReference>
<keyword evidence="6 10" id="KW-0573">Peptidoglycan synthesis</keyword>
<dbReference type="GO" id="GO:0050511">
    <property type="term" value="F:undecaprenyldiphospho-muramoylpentapeptide beta-N-acetylglucosaminyltransferase activity"/>
    <property type="evidence" value="ECO:0007669"/>
    <property type="project" value="UniProtKB-UniRule"/>
</dbReference>
<keyword evidence="14" id="KW-1185">Reference proteome</keyword>
<dbReference type="UniPathway" id="UPA00219"/>
<dbReference type="EMBL" id="NEVM01000001">
    <property type="protein sequence ID" value="OZI37760.1"/>
    <property type="molecule type" value="Genomic_DNA"/>
</dbReference>
<evidence type="ECO:0000256" key="10">
    <source>
        <dbReference type="HAMAP-Rule" id="MF_00033"/>
    </source>
</evidence>
<comment type="function">
    <text evidence="10">Cell wall formation. Catalyzes the transfer of a GlcNAc subunit on undecaprenyl-pyrophosphoryl-MurNAc-pentapeptide (lipid intermediate I) to form undecaprenyl-pyrophosphoryl-MurNAc-(pentapeptide)GlcNAc (lipid intermediate II).</text>
</comment>
<keyword evidence="9 10" id="KW-0961">Cell wall biogenesis/degradation</keyword>
<keyword evidence="5 10" id="KW-0133">Cell shape</keyword>
<feature type="binding site" evidence="10">
    <location>
        <position position="221"/>
    </location>
    <ligand>
        <name>UDP-N-acetyl-alpha-D-glucosamine</name>
        <dbReference type="ChEBI" id="CHEBI:57705"/>
    </ligand>
</feature>
<protein>
    <recommendedName>
        <fullName evidence="10">UDP-N-acetylglucosamine--N-acetylmuramyl-(pentapeptide) pyrophosphoryl-undecaprenol N-acetylglucosamine transferase</fullName>
        <ecNumber evidence="10">2.4.1.227</ecNumber>
    </recommendedName>
    <alternativeName>
        <fullName evidence="10">Undecaprenyl-PP-MurNAc-pentapeptide-UDPGlcNAc GlcNAc transferase</fullName>
    </alternativeName>
</protein>
<sequence>MSAPGRPKRESSLGEAVAQRQEGTLLSNVDATASVRTALIMAGGTGGHIMPGLAVADVLRERGWRVLWLGNPDRMEGKLVPPRGIEMMPLRFQGLRGRGVKAVLQLPFRLASALRLALRYVSTLRPDVVLGMGGYVAFPGGVAAALRRVPLVVHEQNAVAGTANRTLARMARRVLTGFPGVLPRGEVMGNPVRREVCALPAPEQRYAGRNGPLRLLVVGGSLGALALNTVLPQALALLPAERRPAVTHQAGELHIEALKQAYAQAGVDADCRAFIEDMAGALADADLVVCRAGAMTVAEVAAAGVAALFVPLPHAIDDHQTANARYLSDAGAGWMRRQAELTPQWLAQWLGERDREELQAVAVQARARALPAAAQHIADACEQAARRAS</sequence>
<keyword evidence="1 10" id="KW-1003">Cell membrane</keyword>
<comment type="caution">
    <text evidence="10">Lacks conserved residue(s) required for the propagation of feature annotation.</text>
</comment>
<dbReference type="HAMAP" id="MF_00033">
    <property type="entry name" value="MurG"/>
    <property type="match status" value="1"/>
</dbReference>
<evidence type="ECO:0000256" key="3">
    <source>
        <dbReference type="ARBA" id="ARBA00022676"/>
    </source>
</evidence>
<keyword evidence="4 10" id="KW-0808">Transferase</keyword>
<dbReference type="GO" id="GO:0005886">
    <property type="term" value="C:plasma membrane"/>
    <property type="evidence" value="ECO:0007669"/>
    <property type="project" value="UniProtKB-SubCell"/>
</dbReference>
<dbReference type="Pfam" id="PF03033">
    <property type="entry name" value="Glyco_transf_28"/>
    <property type="match status" value="1"/>
</dbReference>
<accession>A0A261SLX2</accession>
<evidence type="ECO:0000256" key="6">
    <source>
        <dbReference type="ARBA" id="ARBA00022984"/>
    </source>
</evidence>
<dbReference type="AlphaFoldDB" id="A0A261SLX2"/>
<feature type="domain" description="Glycosyltransferase family 28 N-terminal" evidence="11">
    <location>
        <begin position="39"/>
        <end position="175"/>
    </location>
</feature>
<dbReference type="GO" id="GO:0051301">
    <property type="term" value="P:cell division"/>
    <property type="evidence" value="ECO:0007669"/>
    <property type="project" value="UniProtKB-KW"/>
</dbReference>
<evidence type="ECO:0000313" key="14">
    <source>
        <dbReference type="Proteomes" id="UP000216020"/>
    </source>
</evidence>
<evidence type="ECO:0000259" key="11">
    <source>
        <dbReference type="Pfam" id="PF03033"/>
    </source>
</evidence>
<evidence type="ECO:0000256" key="5">
    <source>
        <dbReference type="ARBA" id="ARBA00022960"/>
    </source>
</evidence>
<feature type="binding site" evidence="10">
    <location>
        <begin position="45"/>
        <end position="47"/>
    </location>
    <ligand>
        <name>UDP-N-acetyl-alpha-D-glucosamine</name>
        <dbReference type="ChEBI" id="CHEBI:57705"/>
    </ligand>
</feature>
<feature type="binding site" evidence="10">
    <location>
        <position position="193"/>
    </location>
    <ligand>
        <name>UDP-N-acetyl-alpha-D-glucosamine</name>
        <dbReference type="ChEBI" id="CHEBI:57705"/>
    </ligand>
</feature>
<dbReference type="Pfam" id="PF04101">
    <property type="entry name" value="Glyco_tran_28_C"/>
    <property type="match status" value="1"/>
</dbReference>
<feature type="binding site" evidence="10">
    <location>
        <position position="320"/>
    </location>
    <ligand>
        <name>UDP-N-acetyl-alpha-D-glucosamine</name>
        <dbReference type="ChEBI" id="CHEBI:57705"/>
    </ligand>
</feature>
<organism evidence="13 14">
    <name type="scientific">Bordetella genomosp. 10</name>
    <dbReference type="NCBI Taxonomy" id="1416804"/>
    <lineage>
        <taxon>Bacteria</taxon>
        <taxon>Pseudomonadati</taxon>
        <taxon>Pseudomonadota</taxon>
        <taxon>Betaproteobacteria</taxon>
        <taxon>Burkholderiales</taxon>
        <taxon>Alcaligenaceae</taxon>
        <taxon>Bordetella</taxon>
    </lineage>
</organism>
<comment type="similarity">
    <text evidence="10">Belongs to the glycosyltransferase 28 family. MurG subfamily.</text>
</comment>
<dbReference type="PANTHER" id="PTHR21015">
    <property type="entry name" value="UDP-N-ACETYLGLUCOSAMINE--N-ACETYLMURAMYL-(PENTAPEPTIDE) PYROPHOSPHORYL-UNDECAPRENOL N-ACETYLGLUCOSAMINE TRANSFERASE 1"/>
    <property type="match status" value="1"/>
</dbReference>
<dbReference type="InterPro" id="IPR006009">
    <property type="entry name" value="GlcNAc_MurG"/>
</dbReference>
<dbReference type="InterPro" id="IPR004276">
    <property type="entry name" value="GlycoTrans_28_N"/>
</dbReference>
<dbReference type="GO" id="GO:0009252">
    <property type="term" value="P:peptidoglycan biosynthetic process"/>
    <property type="evidence" value="ECO:0007669"/>
    <property type="project" value="UniProtKB-UniRule"/>
</dbReference>
<keyword evidence="7 10" id="KW-0472">Membrane</keyword>
<feature type="domain" description="Glycosyl transferase family 28 C-terminal" evidence="12">
    <location>
        <begin position="215"/>
        <end position="367"/>
    </location>
</feature>
<evidence type="ECO:0000313" key="13">
    <source>
        <dbReference type="EMBL" id="OZI37760.1"/>
    </source>
</evidence>
<gene>
    <name evidence="10" type="primary">murG</name>
    <name evidence="13" type="ORF">CAL29_05115</name>
</gene>